<dbReference type="Pfam" id="PF07914">
    <property type="entry name" value="DUF1679"/>
    <property type="match status" value="1"/>
</dbReference>
<dbReference type="InterPro" id="IPR052961">
    <property type="entry name" value="Oxido-Kinase-like_Enzymes"/>
</dbReference>
<dbReference type="SUPFAM" id="SSF56112">
    <property type="entry name" value="Protein kinase-like (PK-like)"/>
    <property type="match status" value="1"/>
</dbReference>
<dbReference type="Gene3D" id="3.90.1200.10">
    <property type="match status" value="1"/>
</dbReference>
<evidence type="ECO:0000313" key="4">
    <source>
        <dbReference type="WBParaSite" id="HCON_00155190-00001"/>
    </source>
</evidence>
<dbReference type="InterPro" id="IPR015897">
    <property type="entry name" value="CHK_kinase-like"/>
</dbReference>
<sequence>MPPNLYTPADGLFSTHVTWEDCEEDMQREFDTMASFGPNKTAKDIGDGNGFMSKMVLIDPDWQHKDKDLPTRFVVKILTQLAIQKVFTEMSEMNNVKNSVSDPKFMADMEEMQKVCHNAEVRTYKHLMKATNENMRIPKIYYMKKFTESNPLKGYIIMEYFDNLRAVPIYENVPPRGVKQVLRHKAVMEAISLKVPIEERSKYPSPFRTVFKSMFEKETLDHFMAMFTAFGGEKLSEKCEHVKAILSDMVDLEWVDNMAEEFGMERVLCHGDLHSNNILWRQNGDDLDMMAVIDYQIAHFGCAATDLVRLFSGCLSGIDRRTQWEQLLEDFCGYLKEEVDDSKMPYTLEQLKEAYRQYFPIGAFMIVTVIGPFFELVCRSSDENLRKKGMDVVMEKTECLLDDIFFYHNRNMELRKKRKVN</sequence>
<dbReference type="InterPro" id="IPR012877">
    <property type="entry name" value="Dhs-27"/>
</dbReference>
<dbReference type="AlphaFoldDB" id="A0A7I4Z075"/>
<dbReference type="WBParaSite" id="HCON_00155190-00001">
    <property type="protein sequence ID" value="HCON_00155190-00001"/>
    <property type="gene ID" value="HCON_00155190"/>
</dbReference>
<keyword evidence="1" id="KW-0472">Membrane</keyword>
<evidence type="ECO:0000259" key="2">
    <source>
        <dbReference type="SMART" id="SM00587"/>
    </source>
</evidence>
<organism evidence="3 4">
    <name type="scientific">Haemonchus contortus</name>
    <name type="common">Barber pole worm</name>
    <dbReference type="NCBI Taxonomy" id="6289"/>
    <lineage>
        <taxon>Eukaryota</taxon>
        <taxon>Metazoa</taxon>
        <taxon>Ecdysozoa</taxon>
        <taxon>Nematoda</taxon>
        <taxon>Chromadorea</taxon>
        <taxon>Rhabditida</taxon>
        <taxon>Rhabditina</taxon>
        <taxon>Rhabditomorpha</taxon>
        <taxon>Strongyloidea</taxon>
        <taxon>Trichostrongylidae</taxon>
        <taxon>Haemonchus</taxon>
    </lineage>
</organism>
<evidence type="ECO:0000313" key="3">
    <source>
        <dbReference type="Proteomes" id="UP000025227"/>
    </source>
</evidence>
<dbReference type="InterPro" id="IPR011009">
    <property type="entry name" value="Kinase-like_dom_sf"/>
</dbReference>
<feature type="domain" description="CHK kinase-like" evidence="2">
    <location>
        <begin position="155"/>
        <end position="341"/>
    </location>
</feature>
<dbReference type="OMA" id="LNHCDLW"/>
<feature type="transmembrane region" description="Helical" evidence="1">
    <location>
        <begin position="358"/>
        <end position="378"/>
    </location>
</feature>
<protein>
    <submittedName>
        <fullName evidence="4">CHK domain-containing protein</fullName>
    </submittedName>
</protein>
<accession>A0A7I4Z075</accession>
<dbReference type="Proteomes" id="UP000025227">
    <property type="component" value="Unplaced"/>
</dbReference>
<keyword evidence="3" id="KW-1185">Reference proteome</keyword>
<proteinExistence type="predicted"/>
<keyword evidence="1" id="KW-0812">Transmembrane</keyword>
<dbReference type="OrthoDB" id="5915577at2759"/>
<reference evidence="4" key="1">
    <citation type="submission" date="2020-12" db="UniProtKB">
        <authorList>
            <consortium name="WormBaseParasite"/>
        </authorList>
    </citation>
    <scope>IDENTIFICATION</scope>
    <source>
        <strain evidence="4">MHco3</strain>
    </source>
</reference>
<evidence type="ECO:0000256" key="1">
    <source>
        <dbReference type="SAM" id="Phobius"/>
    </source>
</evidence>
<dbReference type="PANTHER" id="PTHR23020:SF8">
    <property type="entry name" value="CHK KINASE-LIKE DOMAIN-CONTAINING PROTEIN"/>
    <property type="match status" value="1"/>
</dbReference>
<name>A0A7I4Z075_HAECO</name>
<dbReference type="SMART" id="SM00587">
    <property type="entry name" value="CHK"/>
    <property type="match status" value="1"/>
</dbReference>
<keyword evidence="1" id="KW-1133">Transmembrane helix</keyword>
<dbReference type="PANTHER" id="PTHR23020">
    <property type="entry name" value="UNCHARACTERIZED NUCLEAR HORMONE RECEPTOR-RELATED"/>
    <property type="match status" value="1"/>
</dbReference>